<dbReference type="Proteomes" id="UP001235939">
    <property type="component" value="Chromosome 05"/>
</dbReference>
<keyword evidence="2" id="KW-0378">Hydrolase</keyword>
<dbReference type="EC" id="2.7.7.49" evidence="1"/>
<evidence type="ECO:0000313" key="5">
    <source>
        <dbReference type="EMBL" id="UYV67879.1"/>
    </source>
</evidence>
<dbReference type="PANTHER" id="PTHR37984">
    <property type="entry name" value="PROTEIN CBG26694"/>
    <property type="match status" value="1"/>
</dbReference>
<dbReference type="Pfam" id="PF00078">
    <property type="entry name" value="RVT_1"/>
    <property type="match status" value="1"/>
</dbReference>
<keyword evidence="6" id="KW-1185">Reference proteome</keyword>
<dbReference type="InterPro" id="IPR041588">
    <property type="entry name" value="Integrase_H2C2"/>
</dbReference>
<dbReference type="CDD" id="cd01647">
    <property type="entry name" value="RT_LTR"/>
    <property type="match status" value="1"/>
</dbReference>
<dbReference type="InterPro" id="IPR036397">
    <property type="entry name" value="RNaseH_sf"/>
</dbReference>
<evidence type="ECO:0000256" key="3">
    <source>
        <dbReference type="SAM" id="MobiDB-lite"/>
    </source>
</evidence>
<evidence type="ECO:0000256" key="1">
    <source>
        <dbReference type="ARBA" id="ARBA00012493"/>
    </source>
</evidence>
<protein>
    <recommendedName>
        <fullName evidence="1">RNA-directed DNA polymerase</fullName>
        <ecNumber evidence="1">2.7.7.49</ecNumber>
    </recommendedName>
</protein>
<dbReference type="Gene3D" id="2.40.70.10">
    <property type="entry name" value="Acid Proteases"/>
    <property type="match status" value="1"/>
</dbReference>
<evidence type="ECO:0000256" key="2">
    <source>
        <dbReference type="ARBA" id="ARBA00022801"/>
    </source>
</evidence>
<dbReference type="Gene3D" id="3.30.70.270">
    <property type="match status" value="2"/>
</dbReference>
<feature type="compositionally biased region" description="Basic and acidic residues" evidence="3">
    <location>
        <begin position="1191"/>
        <end position="1213"/>
    </location>
</feature>
<dbReference type="InterPro" id="IPR043502">
    <property type="entry name" value="DNA/RNA_pol_sf"/>
</dbReference>
<evidence type="ECO:0000313" key="6">
    <source>
        <dbReference type="Proteomes" id="UP001235939"/>
    </source>
</evidence>
<feature type="region of interest" description="Disordered" evidence="3">
    <location>
        <begin position="1191"/>
        <end position="1264"/>
    </location>
</feature>
<dbReference type="InterPro" id="IPR012337">
    <property type="entry name" value="RNaseH-like_sf"/>
</dbReference>
<name>A0ABY6KGL1_9ARAC</name>
<dbReference type="Pfam" id="PF17921">
    <property type="entry name" value="Integrase_H2C2"/>
    <property type="match status" value="1"/>
</dbReference>
<dbReference type="SUPFAM" id="SSF50630">
    <property type="entry name" value="Acid proteases"/>
    <property type="match status" value="1"/>
</dbReference>
<feature type="domain" description="Peptidase A2" evidence="4">
    <location>
        <begin position="73"/>
        <end position="151"/>
    </location>
</feature>
<proteinExistence type="predicted"/>
<evidence type="ECO:0000259" key="4">
    <source>
        <dbReference type="PROSITE" id="PS50175"/>
    </source>
</evidence>
<dbReference type="PROSITE" id="PS50175">
    <property type="entry name" value="ASP_PROT_RETROV"/>
    <property type="match status" value="1"/>
</dbReference>
<dbReference type="PANTHER" id="PTHR37984:SF9">
    <property type="entry name" value="INTEGRASE CATALYTIC DOMAIN-CONTAINING PROTEIN"/>
    <property type="match status" value="1"/>
</dbReference>
<dbReference type="Gene3D" id="1.10.340.70">
    <property type="match status" value="1"/>
</dbReference>
<sequence length="1377" mass="157090">MAHDFGKCPAYGKECYKCRQPNHFANCCKTRAVRCIQEIEEEKDNLLIIDSIMVGQVLRKPWKELICIQGHPVDIKLDTGADVNILPERLIKEWPNMPLLETADCKIYTYTGQQIPVVGKCQLDCKTKYACRKVTFLIVNNSAVPILGLDECVKLNLVKRVETIRDSSVTLTGLLYEYKDVFKGNGHLSYMYDIKISDKAEPKISPARRLPRALLQPVKEELFKMEEDGIIEKIEKPTVWAHPMVVVKKPSGKYRICIDPRELNEWVLREHYTLPAPENILAEIPKAKFYSVLDAKSAFWQVPLSENTSKYLVMSTPFGRYRFLRLPFGISSAPEIFQKIMHKIFCDIPNVVCYIDDLLIWGVVKFLGHTISQEGILPDQDKVRAIQNMQIPKNKQELQRILGTVTYLAKFIPDLSSNTSNMRNLLKKDIIWNWNIAADQELNFIKTLLTSPPVLRHFDPNEPLEPFADASKDGIRDPMRNHYSSRIIQRAEEQLLISRIRGSRSMIRFLQKTIRGLLGLLSPRIPPAELGSLLLSLTSRVDLLKSDIELRHQRKLDFWRMKHGFPSPPQSLPKDNIVNLTDTELSAPQISLLKKGLNFCLPKKPDLLYTVSCIEASLQHQALTDKHHIRSTITGKLLADSKKSFSLPCAVKRDLTTLKALKNQRDTIITRSDKGSQVVLMKAEDYSKKMLNILSDPNTFQEISADRVKAISGNYRASLRSLLKKGCITPEQFKLFTSNISSIPYIYGLPKTHKPDIPLRPIVAYHLSPALHLARYLSNFLKPLVKAHNIYSIQDSSDFIAKLKNFSQSGSPTMSTFDVTSLFLSLPHSLIFDGLGSLLNSPSVSNKDQKVVYELFNICLGMNTLEFNGRFFLQIRGSPMGSALSTTAAEIVMSYLDRWPSPQSFSNAIYRIPCNDCPQSYVGETGRTIATRVLEHERNIRSHVPIYFNRLAFTKKNLPSNLKPYWEFKEELHEWQNLICRGNKLLIPKTQRSDILKILHASHQGIKNTIALAKESIYWPGMNKEIEELINNCSICQQTSRANLKEPMLPHQAPEYPWKKVGIDIFQIESSKYLLIVDYFSKYPEIYQLQDMTTDTIIRRLKRTFSNFVIPETLFVPSMINNEAIQKQLVDNQVKMKNYYDRHTRPADPLSINDRVWFRKDKRWIPGQLKNQANEPRSFYVKDQEGNEYRRNSIHIREDKRSETTHTDWEKPLELNQEQADLQDLEETPTQPTSSGQLSSPGSPENVTTTGPPESCTNGSPGNLITTRSVDALTNMQPHYEDLVGRLADAIRGLAVPRAEEALISSFNGSHTTSSLLPYNHLQRSTPASISHFKTEYIGPSVNENNASLKQVRIALQDAWDTTLQKHAQIPLSPFQP</sequence>
<dbReference type="InterPro" id="IPR050951">
    <property type="entry name" value="Retrovirus_Pol_polyprotein"/>
</dbReference>
<dbReference type="SUPFAM" id="SSF56672">
    <property type="entry name" value="DNA/RNA polymerases"/>
    <property type="match status" value="1"/>
</dbReference>
<dbReference type="InterPro" id="IPR021109">
    <property type="entry name" value="Peptidase_aspartic_dom_sf"/>
</dbReference>
<dbReference type="InterPro" id="IPR000477">
    <property type="entry name" value="RT_dom"/>
</dbReference>
<accession>A0ABY6KGL1</accession>
<dbReference type="InterPro" id="IPR043128">
    <property type="entry name" value="Rev_trsase/Diguanyl_cyclase"/>
</dbReference>
<dbReference type="Gene3D" id="3.30.420.10">
    <property type="entry name" value="Ribonuclease H-like superfamily/Ribonuclease H"/>
    <property type="match status" value="1"/>
</dbReference>
<organism evidence="5 6">
    <name type="scientific">Cordylochernes scorpioides</name>
    <dbReference type="NCBI Taxonomy" id="51811"/>
    <lineage>
        <taxon>Eukaryota</taxon>
        <taxon>Metazoa</taxon>
        <taxon>Ecdysozoa</taxon>
        <taxon>Arthropoda</taxon>
        <taxon>Chelicerata</taxon>
        <taxon>Arachnida</taxon>
        <taxon>Pseudoscorpiones</taxon>
        <taxon>Cheliferoidea</taxon>
        <taxon>Chernetidae</taxon>
        <taxon>Cordylochernes</taxon>
    </lineage>
</organism>
<dbReference type="Gene3D" id="3.10.10.10">
    <property type="entry name" value="HIV Type 1 Reverse Transcriptase, subunit A, domain 1"/>
    <property type="match status" value="1"/>
</dbReference>
<dbReference type="EMBL" id="CP092867">
    <property type="protein sequence ID" value="UYV67879.1"/>
    <property type="molecule type" value="Genomic_DNA"/>
</dbReference>
<dbReference type="SUPFAM" id="SSF53098">
    <property type="entry name" value="Ribonuclease H-like"/>
    <property type="match status" value="1"/>
</dbReference>
<reference evidence="5 6" key="1">
    <citation type="submission" date="2022-01" db="EMBL/GenBank/DDBJ databases">
        <title>A chromosomal length assembly of Cordylochernes scorpioides.</title>
        <authorList>
            <person name="Zeh D."/>
            <person name="Zeh J."/>
        </authorList>
    </citation>
    <scope>NUCLEOTIDE SEQUENCE [LARGE SCALE GENOMIC DNA]</scope>
    <source>
        <strain evidence="5">IN4F17</strain>
        <tissue evidence="5">Whole Body</tissue>
    </source>
</reference>
<dbReference type="InterPro" id="IPR001995">
    <property type="entry name" value="Peptidase_A2_cat"/>
</dbReference>
<feature type="compositionally biased region" description="Polar residues" evidence="3">
    <location>
        <begin position="1228"/>
        <end position="1264"/>
    </location>
</feature>
<gene>
    <name evidence="5" type="ORF">LAZ67_5002368</name>
</gene>